<name>A0A0B7MNJ4_9FIRM</name>
<evidence type="ECO:0000313" key="2">
    <source>
        <dbReference type="EMBL" id="CEO89262.1"/>
    </source>
</evidence>
<dbReference type="EMBL" id="CDRZ01000240">
    <property type="protein sequence ID" value="CEO89262.1"/>
    <property type="molecule type" value="Genomic_DNA"/>
</dbReference>
<dbReference type="InterPro" id="IPR013785">
    <property type="entry name" value="Aldolase_TIM"/>
</dbReference>
<evidence type="ECO:0000259" key="1">
    <source>
        <dbReference type="Pfam" id="PF13186"/>
    </source>
</evidence>
<reference evidence="3" key="1">
    <citation type="submission" date="2015-01" db="EMBL/GenBank/DDBJ databases">
        <authorList>
            <person name="Manzoor Shahid"/>
            <person name="Zubair Saima"/>
        </authorList>
    </citation>
    <scope>NUCLEOTIDE SEQUENCE [LARGE SCALE GENOMIC DNA]</scope>
    <source>
        <strain evidence="3">Sp3</strain>
    </source>
</reference>
<dbReference type="OrthoDB" id="9782387at2"/>
<gene>
    <name evidence="2" type="ORF">SSCH_430002</name>
</gene>
<accession>A0A0B7MNJ4</accession>
<organism evidence="2 3">
    <name type="scientific">Syntrophaceticus schinkii</name>
    <dbReference type="NCBI Taxonomy" id="499207"/>
    <lineage>
        <taxon>Bacteria</taxon>
        <taxon>Bacillati</taxon>
        <taxon>Bacillota</taxon>
        <taxon>Clostridia</taxon>
        <taxon>Thermoanaerobacterales</taxon>
        <taxon>Thermoanaerobacterales Family III. Incertae Sedis</taxon>
        <taxon>Syntrophaceticus</taxon>
    </lineage>
</organism>
<feature type="domain" description="4Fe4S-binding SPASM" evidence="1">
    <location>
        <begin position="99"/>
        <end position="154"/>
    </location>
</feature>
<protein>
    <submittedName>
        <fullName evidence="2">Radical SAM domain protein</fullName>
    </submittedName>
</protein>
<dbReference type="Gene3D" id="3.20.20.70">
    <property type="entry name" value="Aldolase class I"/>
    <property type="match status" value="1"/>
</dbReference>
<dbReference type="PANTHER" id="PTHR43524:SF1">
    <property type="entry name" value="RADICAL SAM SUPERFAMILY PROTEIN"/>
    <property type="match status" value="1"/>
</dbReference>
<sequence>MSRLRERGLFFGTSATVTRNNVEQLTSDEFIDFLIEQGVKYMWAFHYVPIVRLPDTDLMLLPEQRAYLAERSAYLRLNKPLPIIDFWNDGSYTEGCIAGGKCFFHINARGDVEPCAFVHFAVDNIRDKSLKDVLKNPLFTAYQKGQPFTDNMLCPCPIIDKPDALRQIVQETGAYPTHEGAETVPSGEIASFLDQRAAAWKEVADPIWNSRQDSPRCCIILDNAVTVQATIASFFVTPGLFLFSICNCEVVL</sequence>
<dbReference type="CDD" id="cd21128">
    <property type="entry name" value="SPASM_rSAM"/>
    <property type="match status" value="1"/>
</dbReference>
<keyword evidence="3" id="KW-1185">Reference proteome</keyword>
<dbReference type="InterPro" id="IPR023885">
    <property type="entry name" value="4Fe4S-binding_SPASM_dom"/>
</dbReference>
<proteinExistence type="predicted"/>
<dbReference type="InterPro" id="IPR058240">
    <property type="entry name" value="rSAM_sf"/>
</dbReference>
<evidence type="ECO:0000313" key="3">
    <source>
        <dbReference type="Proteomes" id="UP000046155"/>
    </source>
</evidence>
<dbReference type="SUPFAM" id="SSF102114">
    <property type="entry name" value="Radical SAM enzymes"/>
    <property type="match status" value="1"/>
</dbReference>
<dbReference type="Proteomes" id="UP000046155">
    <property type="component" value="Unassembled WGS sequence"/>
</dbReference>
<dbReference type="Pfam" id="PF13186">
    <property type="entry name" value="SPASM"/>
    <property type="match status" value="1"/>
</dbReference>
<dbReference type="PANTHER" id="PTHR43524">
    <property type="entry name" value="RADICAL SAM SUPERFAMILY PROTEIN"/>
    <property type="match status" value="1"/>
</dbReference>
<dbReference type="AlphaFoldDB" id="A0A0B7MNJ4"/>